<accession>A0A7W8U777</accession>
<sequence length="174" mass="19516">MIWIFPALAGLLIVYFAMRSSRFQRFAEPALSLMVAVGLIIAFIIWISEGNNTPNAETDQTPQQTRPALTPDDISVDGLAFTRNRPDTSYRATGTVANKSGFNLDYFRLSVTLEDCPQNQCRTLGEDTALILARIPAGQNQSFETYFTFPNRYGVEPTAPKWSYRVTEVRGRIP</sequence>
<feature type="transmembrane region" description="Helical" evidence="1">
    <location>
        <begin position="29"/>
        <end position="47"/>
    </location>
</feature>
<keyword evidence="1" id="KW-0812">Transmembrane</keyword>
<dbReference type="RefSeq" id="WP_018326394.1">
    <property type="nucleotide sequence ID" value="NZ_JACHBK010000002.1"/>
</dbReference>
<organism evidence="2 3">
    <name type="scientific">Rhizobium giardinii</name>
    <dbReference type="NCBI Taxonomy" id="56731"/>
    <lineage>
        <taxon>Bacteria</taxon>
        <taxon>Pseudomonadati</taxon>
        <taxon>Pseudomonadota</taxon>
        <taxon>Alphaproteobacteria</taxon>
        <taxon>Hyphomicrobiales</taxon>
        <taxon>Rhizobiaceae</taxon>
        <taxon>Rhizobium/Agrobacterium group</taxon>
        <taxon>Rhizobium</taxon>
    </lineage>
</organism>
<keyword evidence="1" id="KW-1133">Transmembrane helix</keyword>
<name>A0A7W8U777_9HYPH</name>
<protein>
    <recommendedName>
        <fullName evidence="4">DUF3426 domain-containing protein</fullName>
    </recommendedName>
</protein>
<comment type="caution">
    <text evidence="2">The sequence shown here is derived from an EMBL/GenBank/DDBJ whole genome shotgun (WGS) entry which is preliminary data.</text>
</comment>
<dbReference type="AlphaFoldDB" id="A0A7W8U777"/>
<proteinExistence type="predicted"/>
<evidence type="ECO:0000256" key="1">
    <source>
        <dbReference type="SAM" id="Phobius"/>
    </source>
</evidence>
<dbReference type="EMBL" id="JACHBK010000002">
    <property type="protein sequence ID" value="MBB5534119.1"/>
    <property type="molecule type" value="Genomic_DNA"/>
</dbReference>
<evidence type="ECO:0000313" key="3">
    <source>
        <dbReference type="Proteomes" id="UP000585507"/>
    </source>
</evidence>
<keyword evidence="3" id="KW-1185">Reference proteome</keyword>
<evidence type="ECO:0008006" key="4">
    <source>
        <dbReference type="Google" id="ProtNLM"/>
    </source>
</evidence>
<keyword evidence="1" id="KW-0472">Membrane</keyword>
<reference evidence="2 3" key="1">
    <citation type="submission" date="2020-08" db="EMBL/GenBank/DDBJ databases">
        <title>Genomic Encyclopedia of Type Strains, Phase IV (KMG-V): Genome sequencing to study the core and pangenomes of soil and plant-associated prokaryotes.</title>
        <authorList>
            <person name="Whitman W."/>
        </authorList>
    </citation>
    <scope>NUCLEOTIDE SEQUENCE [LARGE SCALE GENOMIC DNA]</scope>
    <source>
        <strain evidence="2 3">SEMIA 4084</strain>
    </source>
</reference>
<dbReference type="Proteomes" id="UP000585507">
    <property type="component" value="Unassembled WGS sequence"/>
</dbReference>
<evidence type="ECO:0000313" key="2">
    <source>
        <dbReference type="EMBL" id="MBB5534119.1"/>
    </source>
</evidence>
<gene>
    <name evidence="2" type="ORF">GGD55_000790</name>
</gene>